<keyword evidence="2" id="KW-1277">Toxin-antitoxin system</keyword>
<dbReference type="Proteomes" id="UP000011744">
    <property type="component" value="Unassembled WGS sequence"/>
</dbReference>
<dbReference type="InterPro" id="IPR052038">
    <property type="entry name" value="Type-VII_TA_antitoxin"/>
</dbReference>
<dbReference type="PATRIC" id="fig|1244869.3.peg.3141"/>
<evidence type="ECO:0000256" key="1">
    <source>
        <dbReference type="ARBA" id="ARBA00001946"/>
    </source>
</evidence>
<sequence length="104" mass="11254">MGRAQTLAEVIAILKEHEGFFRGKGITRLAVFGSIARGDARSDSDVDLVIDVDPEAKFSLLTLCGVQNGASDLLGREVDLVMRRSVKPGILPAIERDEADVFRA</sequence>
<dbReference type="GO" id="GO:0046872">
    <property type="term" value="F:metal ion binding"/>
    <property type="evidence" value="ECO:0007669"/>
    <property type="project" value="UniProtKB-KW"/>
</dbReference>
<evidence type="ECO:0000256" key="4">
    <source>
        <dbReference type="ARBA" id="ARBA00022695"/>
    </source>
</evidence>
<dbReference type="AlphaFoldDB" id="M3A8Y4"/>
<accession>M3A8Y4</accession>
<comment type="caution">
    <text evidence="11">The sequence shown here is derived from an EMBL/GenBank/DDBJ whole genome shotgun (WGS) entry which is preliminary data.</text>
</comment>
<dbReference type="PANTHER" id="PTHR33571:SF12">
    <property type="entry name" value="BSL3053 PROTEIN"/>
    <property type="match status" value="1"/>
</dbReference>
<feature type="domain" description="Polymerase nucleotidyl transferase" evidence="10">
    <location>
        <begin position="16"/>
        <end position="90"/>
    </location>
</feature>
<comment type="cofactor">
    <cofactor evidence="1">
        <name>Mg(2+)</name>
        <dbReference type="ChEBI" id="CHEBI:18420"/>
    </cofactor>
</comment>
<evidence type="ECO:0000313" key="12">
    <source>
        <dbReference type="Proteomes" id="UP000011744"/>
    </source>
</evidence>
<dbReference type="CDD" id="cd05403">
    <property type="entry name" value="NT_KNTase_like"/>
    <property type="match status" value="1"/>
</dbReference>
<dbReference type="eggNOG" id="COG1669">
    <property type="taxonomic scope" value="Bacteria"/>
</dbReference>
<dbReference type="PANTHER" id="PTHR33571">
    <property type="entry name" value="SSL8005 PROTEIN"/>
    <property type="match status" value="1"/>
</dbReference>
<dbReference type="Gene3D" id="3.30.460.10">
    <property type="entry name" value="Beta Polymerase, domain 2"/>
    <property type="match status" value="1"/>
</dbReference>
<proteinExistence type="inferred from homology"/>
<gene>
    <name evidence="11" type="ORF">H261_15657</name>
</gene>
<dbReference type="InterPro" id="IPR043519">
    <property type="entry name" value="NT_sf"/>
</dbReference>
<dbReference type="GO" id="GO:0016779">
    <property type="term" value="F:nucleotidyltransferase activity"/>
    <property type="evidence" value="ECO:0007669"/>
    <property type="project" value="UniProtKB-KW"/>
</dbReference>
<evidence type="ECO:0000256" key="3">
    <source>
        <dbReference type="ARBA" id="ARBA00022679"/>
    </source>
</evidence>
<dbReference type="STRING" id="1244869.H261_15657"/>
<dbReference type="Pfam" id="PF01909">
    <property type="entry name" value="NTP_transf_2"/>
    <property type="match status" value="1"/>
</dbReference>
<comment type="similarity">
    <text evidence="9">Belongs to the MntA antitoxin family.</text>
</comment>
<organism evidence="11 12">
    <name type="scientific">Paramagnetospirillum caucaseum</name>
    <dbReference type="NCBI Taxonomy" id="1244869"/>
    <lineage>
        <taxon>Bacteria</taxon>
        <taxon>Pseudomonadati</taxon>
        <taxon>Pseudomonadota</taxon>
        <taxon>Alphaproteobacteria</taxon>
        <taxon>Rhodospirillales</taxon>
        <taxon>Magnetospirillaceae</taxon>
        <taxon>Paramagnetospirillum</taxon>
    </lineage>
</organism>
<evidence type="ECO:0000313" key="11">
    <source>
        <dbReference type="EMBL" id="EME68964.1"/>
    </source>
</evidence>
<keyword evidence="7" id="KW-0067">ATP-binding</keyword>
<evidence type="ECO:0000259" key="10">
    <source>
        <dbReference type="Pfam" id="PF01909"/>
    </source>
</evidence>
<protein>
    <submittedName>
        <fullName evidence="11">Nucleotidyltransferase</fullName>
    </submittedName>
</protein>
<evidence type="ECO:0000256" key="8">
    <source>
        <dbReference type="ARBA" id="ARBA00022842"/>
    </source>
</evidence>
<evidence type="ECO:0000256" key="7">
    <source>
        <dbReference type="ARBA" id="ARBA00022840"/>
    </source>
</evidence>
<reference evidence="11 12" key="1">
    <citation type="journal article" date="2014" name="Genome Announc.">
        <title>Draft Genome Sequence of Magnetospirillum sp. Strain SO-1, a Freshwater Magnetotactic Bacterium Isolated from the Ol'khovka River, Russia.</title>
        <authorList>
            <person name="Grouzdev D.S."/>
            <person name="Dziuba M.V."/>
            <person name="Sukhacheva M.S."/>
            <person name="Mardanov A.V."/>
            <person name="Beletskiy A.V."/>
            <person name="Kuznetsov B.B."/>
            <person name="Skryabin K.G."/>
        </authorList>
    </citation>
    <scope>NUCLEOTIDE SEQUENCE [LARGE SCALE GENOMIC DNA]</scope>
    <source>
        <strain evidence="11 12">SO-1</strain>
    </source>
</reference>
<evidence type="ECO:0000256" key="5">
    <source>
        <dbReference type="ARBA" id="ARBA00022723"/>
    </source>
</evidence>
<keyword evidence="12" id="KW-1185">Reference proteome</keyword>
<keyword evidence="5" id="KW-0479">Metal-binding</keyword>
<keyword evidence="8" id="KW-0460">Magnesium</keyword>
<dbReference type="OrthoDB" id="559450at2"/>
<keyword evidence="6" id="KW-0547">Nucleotide-binding</keyword>
<keyword evidence="4" id="KW-0548">Nucleotidyltransferase</keyword>
<evidence type="ECO:0000256" key="9">
    <source>
        <dbReference type="ARBA" id="ARBA00038276"/>
    </source>
</evidence>
<dbReference type="InterPro" id="IPR002934">
    <property type="entry name" value="Polymerase_NTP_transf_dom"/>
</dbReference>
<dbReference type="EMBL" id="AONQ01000046">
    <property type="protein sequence ID" value="EME68964.1"/>
    <property type="molecule type" value="Genomic_DNA"/>
</dbReference>
<dbReference type="GO" id="GO:0005524">
    <property type="term" value="F:ATP binding"/>
    <property type="evidence" value="ECO:0007669"/>
    <property type="project" value="UniProtKB-KW"/>
</dbReference>
<evidence type="ECO:0000256" key="2">
    <source>
        <dbReference type="ARBA" id="ARBA00022649"/>
    </source>
</evidence>
<dbReference type="RefSeq" id="WP_008619302.1">
    <property type="nucleotide sequence ID" value="NZ_AONQ01000046.1"/>
</dbReference>
<keyword evidence="3 11" id="KW-0808">Transferase</keyword>
<dbReference type="SUPFAM" id="SSF81301">
    <property type="entry name" value="Nucleotidyltransferase"/>
    <property type="match status" value="1"/>
</dbReference>
<name>M3A8Y4_9PROT</name>
<evidence type="ECO:0000256" key="6">
    <source>
        <dbReference type="ARBA" id="ARBA00022741"/>
    </source>
</evidence>